<dbReference type="EMBL" id="DUZY01000006">
    <property type="protein sequence ID" value="DAD43159.1"/>
    <property type="molecule type" value="Genomic_DNA"/>
</dbReference>
<dbReference type="PANTHER" id="PTHR12215">
    <property type="entry name" value="PHOSPHOPANTETHEINE TRANSFERASE"/>
    <property type="match status" value="1"/>
</dbReference>
<dbReference type="FunFam" id="3.90.470.20:FF:000013">
    <property type="entry name" value="L-aminoadipate-semialdehyde dehydrogenase-phosphopantetheinyl transferase"/>
    <property type="match status" value="1"/>
</dbReference>
<organism evidence="5 6">
    <name type="scientific">Nelumbo nucifera</name>
    <name type="common">Sacred lotus</name>
    <dbReference type="NCBI Taxonomy" id="4432"/>
    <lineage>
        <taxon>Eukaryota</taxon>
        <taxon>Viridiplantae</taxon>
        <taxon>Streptophyta</taxon>
        <taxon>Embryophyta</taxon>
        <taxon>Tracheophyta</taxon>
        <taxon>Spermatophyta</taxon>
        <taxon>Magnoliopsida</taxon>
        <taxon>Proteales</taxon>
        <taxon>Nelumbonaceae</taxon>
        <taxon>Nelumbo</taxon>
    </lineage>
</organism>
<dbReference type="Gene3D" id="3.90.470.20">
    <property type="entry name" value="4'-phosphopantetheinyl transferase domain"/>
    <property type="match status" value="2"/>
</dbReference>
<dbReference type="GO" id="GO:0000287">
    <property type="term" value="F:magnesium ion binding"/>
    <property type="evidence" value="ECO:0007669"/>
    <property type="project" value="InterPro"/>
</dbReference>
<dbReference type="FunFam" id="3.90.470.20:FF:000003">
    <property type="entry name" value="L-aminoadipate-semialdehyde dehydrogenase-phosphopantetheinyl transferase"/>
    <property type="match status" value="1"/>
</dbReference>
<sequence length="279" mass="32278">MEKGVQRWFVNVSEWSPSGDEFYFLLSLLPPHEHSAITRFVKLEDRKRALVSRLLQYALVHEVLGIPFDEIIIKRTVEGKPYLEYNKQNLEFPNFNFNASHHGDYVAIASEPLCLVGLDIVSLLIPKQETTHDFIGNFSSYLTGLEWENIIKAGTSDDILGQFYRYWCLKEAFVKAIGAGMGYGLDKLEFHHNNWTNISIHVDGDELKQWRFSVSELGEKHWVSIARGHPQEAIESYRKVLNKVEFEEHEYHFGLQLPNRGFVLRKVGQLVPVSHRASY</sequence>
<dbReference type="InterPro" id="IPR055066">
    <property type="entry name" value="AASDHPPT_N"/>
</dbReference>
<reference evidence="5 6" key="1">
    <citation type="journal article" date="2020" name="Mol. Biol. Evol.">
        <title>Distinct Expression and Methylation Patterns for Genes with Different Fates following a Single Whole-Genome Duplication in Flowering Plants.</title>
        <authorList>
            <person name="Shi T."/>
            <person name="Rahmani R.S."/>
            <person name="Gugger P.F."/>
            <person name="Wang M."/>
            <person name="Li H."/>
            <person name="Zhang Y."/>
            <person name="Li Z."/>
            <person name="Wang Q."/>
            <person name="Van de Peer Y."/>
            <person name="Marchal K."/>
            <person name="Chen J."/>
        </authorList>
    </citation>
    <scope>NUCLEOTIDE SEQUENCE [LARGE SCALE GENOMIC DNA]</scope>
    <source>
        <tissue evidence="5">Leaf</tissue>
    </source>
</reference>
<keyword evidence="6" id="KW-1185">Reference proteome</keyword>
<dbReference type="Proteomes" id="UP000607653">
    <property type="component" value="Unassembled WGS sequence"/>
</dbReference>
<dbReference type="AlphaFoldDB" id="A0A822ZIG6"/>
<dbReference type="GO" id="GO:0008897">
    <property type="term" value="F:holo-[acyl-carrier-protein] synthase activity"/>
    <property type="evidence" value="ECO:0007669"/>
    <property type="project" value="UniProtKB-EC"/>
</dbReference>
<gene>
    <name evidence="5" type="ORF">HUJ06_001389</name>
</gene>
<dbReference type="EC" id="2.7.8.7" evidence="1"/>
<evidence type="ECO:0000256" key="1">
    <source>
        <dbReference type="ARBA" id="ARBA00013172"/>
    </source>
</evidence>
<evidence type="ECO:0000256" key="2">
    <source>
        <dbReference type="ARBA" id="ARBA00022679"/>
    </source>
</evidence>
<dbReference type="Pfam" id="PF01648">
    <property type="entry name" value="ACPS"/>
    <property type="match status" value="1"/>
</dbReference>
<keyword evidence="2" id="KW-0808">Transferase</keyword>
<feature type="domain" description="4'-phosphopantetheinyl transferase" evidence="3">
    <location>
        <begin position="116"/>
        <end position="225"/>
    </location>
</feature>
<evidence type="ECO:0000259" key="3">
    <source>
        <dbReference type="Pfam" id="PF01648"/>
    </source>
</evidence>
<accession>A0A822ZIG6</accession>
<dbReference type="PANTHER" id="PTHR12215:SF10">
    <property type="entry name" value="L-AMINOADIPATE-SEMIALDEHYDE DEHYDROGENASE-PHOSPHOPANTETHEINYL TRANSFERASE"/>
    <property type="match status" value="1"/>
</dbReference>
<comment type="caution">
    <text evidence="5">The sequence shown here is derived from an EMBL/GenBank/DDBJ whole genome shotgun (WGS) entry which is preliminary data.</text>
</comment>
<name>A0A822ZIG6_NELNU</name>
<evidence type="ECO:0000313" key="5">
    <source>
        <dbReference type="EMBL" id="DAD43159.1"/>
    </source>
</evidence>
<evidence type="ECO:0000259" key="4">
    <source>
        <dbReference type="Pfam" id="PF22624"/>
    </source>
</evidence>
<feature type="domain" description="4'-phosphopantetheinyl transferase N-terminal" evidence="4">
    <location>
        <begin position="14"/>
        <end position="112"/>
    </location>
</feature>
<proteinExistence type="predicted"/>
<protein>
    <recommendedName>
        <fullName evidence="1">holo-[acyl-carrier-protein] synthase</fullName>
        <ecNumber evidence="1">2.7.8.7</ecNumber>
    </recommendedName>
</protein>
<dbReference type="InterPro" id="IPR008278">
    <property type="entry name" value="4-PPantetheinyl_Trfase_dom"/>
</dbReference>
<evidence type="ECO:0000313" key="6">
    <source>
        <dbReference type="Proteomes" id="UP000607653"/>
    </source>
</evidence>
<dbReference type="InterPro" id="IPR037143">
    <property type="entry name" value="4-PPantetheinyl_Trfase_dom_sf"/>
</dbReference>
<dbReference type="InterPro" id="IPR050559">
    <property type="entry name" value="P-Pant_transferase_sf"/>
</dbReference>
<dbReference type="Pfam" id="PF22624">
    <property type="entry name" value="AASDHPPT_N"/>
    <property type="match status" value="1"/>
</dbReference>
<dbReference type="SUPFAM" id="SSF56214">
    <property type="entry name" value="4'-phosphopantetheinyl transferase"/>
    <property type="match status" value="2"/>
</dbReference>